<evidence type="ECO:0000256" key="1">
    <source>
        <dbReference type="ARBA" id="ARBA00023002"/>
    </source>
</evidence>
<dbReference type="InterPro" id="IPR029041">
    <property type="entry name" value="FAD-linked_oxidoreductase-like"/>
</dbReference>
<protein>
    <submittedName>
        <fullName evidence="2">Uncharacterized protein</fullName>
    </submittedName>
</protein>
<dbReference type="EMBL" id="ML738371">
    <property type="protein sequence ID" value="KAE8309184.1"/>
    <property type="molecule type" value="Genomic_DNA"/>
</dbReference>
<dbReference type="AlphaFoldDB" id="A0A5N6VKV8"/>
<dbReference type="Gene3D" id="3.20.20.220">
    <property type="match status" value="1"/>
</dbReference>
<reference evidence="3" key="1">
    <citation type="submission" date="2019-04" db="EMBL/GenBank/DDBJ databases">
        <title>Friends and foes A comparative genomics studyof 23 Aspergillus species from section Flavi.</title>
        <authorList>
            <consortium name="DOE Joint Genome Institute"/>
            <person name="Kjaerbolling I."/>
            <person name="Vesth T."/>
            <person name="Frisvad J.C."/>
            <person name="Nybo J.L."/>
            <person name="Theobald S."/>
            <person name="Kildgaard S."/>
            <person name="Isbrandt T."/>
            <person name="Kuo A."/>
            <person name="Sato A."/>
            <person name="Lyhne E.K."/>
            <person name="Kogle M.E."/>
            <person name="Wiebenga A."/>
            <person name="Kun R.S."/>
            <person name="Lubbers R.J."/>
            <person name="Makela M.R."/>
            <person name="Barry K."/>
            <person name="Chovatia M."/>
            <person name="Clum A."/>
            <person name="Daum C."/>
            <person name="Haridas S."/>
            <person name="He G."/>
            <person name="LaButti K."/>
            <person name="Lipzen A."/>
            <person name="Mondo S."/>
            <person name="Riley R."/>
            <person name="Salamov A."/>
            <person name="Simmons B.A."/>
            <person name="Magnuson J.K."/>
            <person name="Henrissat B."/>
            <person name="Mortensen U.H."/>
            <person name="Larsen T.O."/>
            <person name="Devries R.P."/>
            <person name="Grigoriev I.V."/>
            <person name="Machida M."/>
            <person name="Baker S.E."/>
            <person name="Andersen M.R."/>
        </authorList>
    </citation>
    <scope>NUCLEOTIDE SEQUENCE [LARGE SCALE GENOMIC DNA]</scope>
    <source>
        <strain evidence="3">CBS 130015</strain>
    </source>
</reference>
<sequence>MANELNCELLHEYGHALDQSSAAKASFPKTFKCLTWESMAECMRYLHRRAIENRGAVERT</sequence>
<name>A0A5N6VKV8_9EURO</name>
<gene>
    <name evidence="2" type="ORF">BDV41DRAFT_548829</name>
</gene>
<keyword evidence="3" id="KW-1185">Reference proteome</keyword>
<accession>A0A5N6VKV8</accession>
<dbReference type="Proteomes" id="UP000325433">
    <property type="component" value="Unassembled WGS sequence"/>
</dbReference>
<dbReference type="GO" id="GO:0016491">
    <property type="term" value="F:oxidoreductase activity"/>
    <property type="evidence" value="ECO:0007669"/>
    <property type="project" value="UniProtKB-KW"/>
</dbReference>
<dbReference type="SUPFAM" id="SSF51730">
    <property type="entry name" value="FAD-linked oxidoreductase"/>
    <property type="match status" value="1"/>
</dbReference>
<evidence type="ECO:0000313" key="2">
    <source>
        <dbReference type="EMBL" id="KAE8309184.1"/>
    </source>
</evidence>
<evidence type="ECO:0000313" key="3">
    <source>
        <dbReference type="Proteomes" id="UP000325433"/>
    </source>
</evidence>
<keyword evidence="1" id="KW-0560">Oxidoreductase</keyword>
<proteinExistence type="predicted"/>
<organism evidence="2 3">
    <name type="scientific">Aspergillus transmontanensis</name>
    <dbReference type="NCBI Taxonomy" id="1034304"/>
    <lineage>
        <taxon>Eukaryota</taxon>
        <taxon>Fungi</taxon>
        <taxon>Dikarya</taxon>
        <taxon>Ascomycota</taxon>
        <taxon>Pezizomycotina</taxon>
        <taxon>Eurotiomycetes</taxon>
        <taxon>Eurotiomycetidae</taxon>
        <taxon>Eurotiales</taxon>
        <taxon>Aspergillaceae</taxon>
        <taxon>Aspergillus</taxon>
        <taxon>Aspergillus subgen. Circumdati</taxon>
    </lineage>
</organism>